<evidence type="ECO:0000313" key="1">
    <source>
        <dbReference type="EMBL" id="EDQ99273.1"/>
    </source>
</evidence>
<dbReference type="CDD" id="cd00303">
    <property type="entry name" value="retropepsin_like"/>
    <property type="match status" value="1"/>
</dbReference>
<dbReference type="AlphaFoldDB" id="B0E1J0"/>
<dbReference type="KEGG" id="lbc:LACBIDRAFT_316740"/>
<dbReference type="Gene3D" id="2.40.70.10">
    <property type="entry name" value="Acid Proteases"/>
    <property type="match status" value="1"/>
</dbReference>
<protein>
    <submittedName>
        <fullName evidence="1">Predicted protein</fullName>
    </submittedName>
</protein>
<evidence type="ECO:0000313" key="2">
    <source>
        <dbReference type="Proteomes" id="UP000001194"/>
    </source>
</evidence>
<dbReference type="InterPro" id="IPR021109">
    <property type="entry name" value="Peptidase_aspartic_dom_sf"/>
</dbReference>
<organism evidence="2">
    <name type="scientific">Laccaria bicolor (strain S238N-H82 / ATCC MYA-4686)</name>
    <name type="common">Bicoloured deceiver</name>
    <name type="synonym">Laccaria laccata var. bicolor</name>
    <dbReference type="NCBI Taxonomy" id="486041"/>
    <lineage>
        <taxon>Eukaryota</taxon>
        <taxon>Fungi</taxon>
        <taxon>Dikarya</taxon>
        <taxon>Basidiomycota</taxon>
        <taxon>Agaricomycotina</taxon>
        <taxon>Agaricomycetes</taxon>
        <taxon>Agaricomycetidae</taxon>
        <taxon>Agaricales</taxon>
        <taxon>Agaricineae</taxon>
        <taxon>Hydnangiaceae</taxon>
        <taxon>Laccaria</taxon>
    </lineage>
</organism>
<dbReference type="HOGENOM" id="CLU_003921_8_0_1"/>
<accession>B0E1J0</accession>
<dbReference type="InParanoid" id="B0E1J0"/>
<name>B0E1J0_LACBS</name>
<sequence>MPVQQAQNRKVTMMEEPDVDVVPLKPTKFELEADTISINDLNIKVAFIVTTRDEGNMPKGSIIISDPVAQYLQSLGPSEKPKQIYVAKESHVLRTVFPVINRMGQIECLLDAGSQIIAMDVEVAKKLAISWDPDIKIQMQSANRTVEQTLGLAKNVPFIFGTITVYLQVHIITDPAYKVLPLKLLHIGYLV</sequence>
<dbReference type="GeneID" id="6085753"/>
<proteinExistence type="predicted"/>
<dbReference type="Proteomes" id="UP000001194">
    <property type="component" value="Unassembled WGS sequence"/>
</dbReference>
<dbReference type="EMBL" id="DS547168">
    <property type="protein sequence ID" value="EDQ99273.1"/>
    <property type="molecule type" value="Genomic_DNA"/>
</dbReference>
<dbReference type="RefSeq" id="XP_001890083.1">
    <property type="nucleotide sequence ID" value="XM_001890048.1"/>
</dbReference>
<dbReference type="OrthoDB" id="3048530at2759"/>
<keyword evidence="2" id="KW-1185">Reference proteome</keyword>
<reference evidence="1 2" key="1">
    <citation type="journal article" date="2008" name="Nature">
        <title>The genome of Laccaria bicolor provides insights into mycorrhizal symbiosis.</title>
        <authorList>
            <person name="Martin F."/>
            <person name="Aerts A."/>
            <person name="Ahren D."/>
            <person name="Brun A."/>
            <person name="Danchin E.G.J."/>
            <person name="Duchaussoy F."/>
            <person name="Gibon J."/>
            <person name="Kohler A."/>
            <person name="Lindquist E."/>
            <person name="Pereda V."/>
            <person name="Salamov A."/>
            <person name="Shapiro H.J."/>
            <person name="Wuyts J."/>
            <person name="Blaudez D."/>
            <person name="Buee M."/>
            <person name="Brokstein P."/>
            <person name="Canbaeck B."/>
            <person name="Cohen D."/>
            <person name="Courty P.E."/>
            <person name="Coutinho P.M."/>
            <person name="Delaruelle C."/>
            <person name="Detter J.C."/>
            <person name="Deveau A."/>
            <person name="DiFazio S."/>
            <person name="Duplessis S."/>
            <person name="Fraissinet-Tachet L."/>
            <person name="Lucic E."/>
            <person name="Frey-Klett P."/>
            <person name="Fourrey C."/>
            <person name="Feussner I."/>
            <person name="Gay G."/>
            <person name="Grimwood J."/>
            <person name="Hoegger P.J."/>
            <person name="Jain P."/>
            <person name="Kilaru S."/>
            <person name="Labbe J."/>
            <person name="Lin Y.C."/>
            <person name="Legue V."/>
            <person name="Le Tacon F."/>
            <person name="Marmeisse R."/>
            <person name="Melayah D."/>
            <person name="Montanini B."/>
            <person name="Muratet M."/>
            <person name="Nehls U."/>
            <person name="Niculita-Hirzel H."/>
            <person name="Oudot-Le Secq M.P."/>
            <person name="Peter M."/>
            <person name="Quesneville H."/>
            <person name="Rajashekar B."/>
            <person name="Reich M."/>
            <person name="Rouhier N."/>
            <person name="Schmutz J."/>
            <person name="Yin T."/>
            <person name="Chalot M."/>
            <person name="Henrissat B."/>
            <person name="Kuees U."/>
            <person name="Lucas S."/>
            <person name="Van de Peer Y."/>
            <person name="Podila G.K."/>
            <person name="Polle A."/>
            <person name="Pukkila P.J."/>
            <person name="Richardson P.M."/>
            <person name="Rouze P."/>
            <person name="Sanders I.R."/>
            <person name="Stajich J.E."/>
            <person name="Tunlid A."/>
            <person name="Tuskan G."/>
            <person name="Grigoriev I.V."/>
        </authorList>
    </citation>
    <scope>NUCLEOTIDE SEQUENCE [LARGE SCALE GENOMIC DNA]</scope>
    <source>
        <strain evidence="2">S238N-H82 / ATCC MYA-4686</strain>
    </source>
</reference>
<gene>
    <name evidence="1" type="ORF">LACBIDRAFT_316740</name>
</gene>